<feature type="transmembrane region" description="Helical" evidence="5">
    <location>
        <begin position="274"/>
        <end position="293"/>
    </location>
</feature>
<organism evidence="6 7">
    <name type="scientific">Streptomyces morookaense</name>
    <name type="common">Streptoverticillium morookaense</name>
    <dbReference type="NCBI Taxonomy" id="1970"/>
    <lineage>
        <taxon>Bacteria</taxon>
        <taxon>Bacillati</taxon>
        <taxon>Actinomycetota</taxon>
        <taxon>Actinomycetes</taxon>
        <taxon>Kitasatosporales</taxon>
        <taxon>Streptomycetaceae</taxon>
        <taxon>Streptomyces</taxon>
    </lineage>
</organism>
<evidence type="ECO:0000313" key="6">
    <source>
        <dbReference type="EMBL" id="NVK79885.1"/>
    </source>
</evidence>
<keyword evidence="2 5" id="KW-0812">Transmembrane</keyword>
<feature type="transmembrane region" description="Helical" evidence="5">
    <location>
        <begin position="299"/>
        <end position="319"/>
    </location>
</feature>
<dbReference type="RefSeq" id="WP_171083283.1">
    <property type="nucleotide sequence ID" value="NZ_BNBU01000014.1"/>
</dbReference>
<dbReference type="GO" id="GO:0016020">
    <property type="term" value="C:membrane"/>
    <property type="evidence" value="ECO:0007669"/>
    <property type="project" value="UniProtKB-SubCell"/>
</dbReference>
<dbReference type="SUPFAM" id="SSF103473">
    <property type="entry name" value="MFS general substrate transporter"/>
    <property type="match status" value="1"/>
</dbReference>
<dbReference type="InterPro" id="IPR011701">
    <property type="entry name" value="MFS"/>
</dbReference>
<feature type="transmembrane region" description="Helical" evidence="5">
    <location>
        <begin position="331"/>
        <end position="355"/>
    </location>
</feature>
<evidence type="ECO:0000256" key="1">
    <source>
        <dbReference type="ARBA" id="ARBA00004141"/>
    </source>
</evidence>
<evidence type="ECO:0000256" key="5">
    <source>
        <dbReference type="SAM" id="Phobius"/>
    </source>
</evidence>
<gene>
    <name evidence="6" type="ORF">HG542_19725</name>
</gene>
<dbReference type="PANTHER" id="PTHR23514:SF13">
    <property type="entry name" value="INNER MEMBRANE PROTEIN YBJJ"/>
    <property type="match status" value="1"/>
</dbReference>
<dbReference type="Proteomes" id="UP000587462">
    <property type="component" value="Unassembled WGS sequence"/>
</dbReference>
<reference evidence="6 7" key="1">
    <citation type="submission" date="2020-04" db="EMBL/GenBank/DDBJ databases">
        <title>Draft Genome Sequence of Streptomyces morookaense DSM 40503, an 8-azaguanine-producing strain.</title>
        <authorList>
            <person name="Qi J."/>
            <person name="Gao J.-M."/>
        </authorList>
    </citation>
    <scope>NUCLEOTIDE SEQUENCE [LARGE SCALE GENOMIC DNA]</scope>
    <source>
        <strain evidence="6 7">DSM 40503</strain>
    </source>
</reference>
<comment type="subcellular location">
    <subcellularLocation>
        <location evidence="1">Membrane</location>
        <topology evidence="1">Multi-pass membrane protein</topology>
    </subcellularLocation>
</comment>
<sequence length="405" mass="40040">MRRYDCPLSPARRALAAVFALHGALSGSLATRLPWIQDHLGLGPGRLGLALVFPALGASCAMPLAARLGHRFGSRAALRGLLVLLCAAFALPALSPGPVVLCAALAGYGAAAGMVDVVMNALGVEVEDRLGRSIMSGLHGMWSTGTLAGSALGTLAAHHGTDARVHLGLTAAGLALLGPAVCRWVPDVRGGTDAAQDPPPRFALPPRSALAIGAVGFCAVFAEGAGLDWSAVYLRRELGADPGLAAACTTAFTCTMAAARLAGDTVVRRFGPVAAVRAGGAVAAAGGALVVTARGPVPAMAGFALIGLGVAVVVPLVFAAAGRSGPQPARAIAGVATIVYTSGLVAPAAVGQLAAATSLSVSFGLVTLLAAGLLLAAGALRPAGDAPRAVERARRTRSTARGGGP</sequence>
<evidence type="ECO:0000256" key="2">
    <source>
        <dbReference type="ARBA" id="ARBA00022692"/>
    </source>
</evidence>
<feature type="transmembrane region" description="Helical" evidence="5">
    <location>
        <begin position="46"/>
        <end position="64"/>
    </location>
</feature>
<accession>A0A7Y7B6P2</accession>
<comment type="caution">
    <text evidence="6">The sequence shown here is derived from an EMBL/GenBank/DDBJ whole genome shotgun (WGS) entry which is preliminary data.</text>
</comment>
<keyword evidence="7" id="KW-1185">Reference proteome</keyword>
<dbReference type="AlphaFoldDB" id="A0A7Y7B6P2"/>
<proteinExistence type="predicted"/>
<dbReference type="PANTHER" id="PTHR23514">
    <property type="entry name" value="BYPASS OF STOP CODON PROTEIN 6"/>
    <property type="match status" value="1"/>
</dbReference>
<evidence type="ECO:0000256" key="3">
    <source>
        <dbReference type="ARBA" id="ARBA00022989"/>
    </source>
</evidence>
<name>A0A7Y7B6P2_STRMO</name>
<dbReference type="Pfam" id="PF07690">
    <property type="entry name" value="MFS_1"/>
    <property type="match status" value="1"/>
</dbReference>
<feature type="transmembrane region" description="Helical" evidence="5">
    <location>
        <begin position="76"/>
        <end position="94"/>
    </location>
</feature>
<evidence type="ECO:0000256" key="4">
    <source>
        <dbReference type="ARBA" id="ARBA00023136"/>
    </source>
</evidence>
<keyword evidence="3 5" id="KW-1133">Transmembrane helix</keyword>
<dbReference type="Gene3D" id="1.20.1250.20">
    <property type="entry name" value="MFS general substrate transporter like domains"/>
    <property type="match status" value="1"/>
</dbReference>
<dbReference type="EMBL" id="JABBXF010000044">
    <property type="protein sequence ID" value="NVK79885.1"/>
    <property type="molecule type" value="Genomic_DNA"/>
</dbReference>
<dbReference type="InterPro" id="IPR036259">
    <property type="entry name" value="MFS_trans_sf"/>
</dbReference>
<feature type="transmembrane region" description="Helical" evidence="5">
    <location>
        <begin position="361"/>
        <end position="380"/>
    </location>
</feature>
<dbReference type="CDD" id="cd17393">
    <property type="entry name" value="MFS_MosC_like"/>
    <property type="match status" value="1"/>
</dbReference>
<evidence type="ECO:0000313" key="7">
    <source>
        <dbReference type="Proteomes" id="UP000587462"/>
    </source>
</evidence>
<dbReference type="GO" id="GO:0022857">
    <property type="term" value="F:transmembrane transporter activity"/>
    <property type="evidence" value="ECO:0007669"/>
    <property type="project" value="InterPro"/>
</dbReference>
<dbReference type="InterPro" id="IPR051788">
    <property type="entry name" value="MFS_Transporter"/>
</dbReference>
<feature type="transmembrane region" description="Helical" evidence="5">
    <location>
        <begin position="100"/>
        <end position="122"/>
    </location>
</feature>
<protein>
    <submittedName>
        <fullName evidence="6">MFS transporter</fullName>
    </submittedName>
</protein>
<keyword evidence="4 5" id="KW-0472">Membrane</keyword>